<evidence type="ECO:0000256" key="5">
    <source>
        <dbReference type="ARBA" id="ARBA00023180"/>
    </source>
</evidence>
<protein>
    <submittedName>
        <fullName evidence="7">Glycosyl transferase, family 14</fullName>
    </submittedName>
</protein>
<dbReference type="GO" id="GO:0016757">
    <property type="term" value="F:glycosyltransferase activity"/>
    <property type="evidence" value="ECO:0007669"/>
    <property type="project" value="UniProtKB-KW"/>
</dbReference>
<sequence length="369" mass="42939">MTKSPWIPIFLLLIISLPLIFFITSHFIKLPLSPYSSSPPPISLSDELDDLALFNRAVNSFHPTHLAKLRIASTNKKPKIAFLFLTNTQFHFAPLWEVFFKVDNVSGVSVYKDLFNVYVHADPNVRPEIKAQGFVFTKDRFIPAKATYRGSASLIAAERRLIANAILDDQENMFFSLVSPHCVLLHSFKYFYDTILQVGKHQFGEMMSVKFKSFIEVIDEDVNLWDRYNARGKNVMLPEVKFEDFRVGSQFFTLTRNHGLLVIRERRLWKKFRVPCVRQQSCYPEEHYFPTLLSMQDPEGYSGYTLTRVNWTDSVDGHPHTYHPNELSKELIYSLRKSEFKEDYMFARKFSPDCLGPLMDMADDVIFKD</sequence>
<evidence type="ECO:0000256" key="6">
    <source>
        <dbReference type="SAM" id="Phobius"/>
    </source>
</evidence>
<evidence type="ECO:0000256" key="2">
    <source>
        <dbReference type="ARBA" id="ARBA00022676"/>
    </source>
</evidence>
<comment type="caution">
    <text evidence="7">The sequence shown here is derived from an EMBL/GenBank/DDBJ whole genome shotgun (WGS) entry which is preliminary data.</text>
</comment>
<keyword evidence="8" id="KW-1185">Reference proteome</keyword>
<dbReference type="EMBL" id="PKPP01005293">
    <property type="protein sequence ID" value="PWA60677.1"/>
    <property type="molecule type" value="Genomic_DNA"/>
</dbReference>
<evidence type="ECO:0000256" key="3">
    <source>
        <dbReference type="ARBA" id="ARBA00022679"/>
    </source>
</evidence>
<evidence type="ECO:0000256" key="4">
    <source>
        <dbReference type="ARBA" id="ARBA00023136"/>
    </source>
</evidence>
<keyword evidence="5" id="KW-0325">Glycoprotein</keyword>
<reference evidence="7 8" key="1">
    <citation type="journal article" date="2018" name="Mol. Plant">
        <title>The genome of Artemisia annua provides insight into the evolution of Asteraceae family and artemisinin biosynthesis.</title>
        <authorList>
            <person name="Shen Q."/>
            <person name="Zhang L."/>
            <person name="Liao Z."/>
            <person name="Wang S."/>
            <person name="Yan T."/>
            <person name="Shi P."/>
            <person name="Liu M."/>
            <person name="Fu X."/>
            <person name="Pan Q."/>
            <person name="Wang Y."/>
            <person name="Lv Z."/>
            <person name="Lu X."/>
            <person name="Zhang F."/>
            <person name="Jiang W."/>
            <person name="Ma Y."/>
            <person name="Chen M."/>
            <person name="Hao X."/>
            <person name="Li L."/>
            <person name="Tang Y."/>
            <person name="Lv G."/>
            <person name="Zhou Y."/>
            <person name="Sun X."/>
            <person name="Brodelius P.E."/>
            <person name="Rose J.K.C."/>
            <person name="Tang K."/>
        </authorList>
    </citation>
    <scope>NUCLEOTIDE SEQUENCE [LARGE SCALE GENOMIC DNA]</scope>
    <source>
        <strain evidence="8">cv. Huhao1</strain>
        <tissue evidence="7">Leaf</tissue>
    </source>
</reference>
<keyword evidence="6" id="KW-0812">Transmembrane</keyword>
<dbReference type="PANTHER" id="PTHR31042:SF117">
    <property type="entry name" value="GLYCOSYL TRANSFERASE, FAMILY 14"/>
    <property type="match status" value="1"/>
</dbReference>
<dbReference type="InterPro" id="IPR044174">
    <property type="entry name" value="BC10-like"/>
</dbReference>
<evidence type="ECO:0000256" key="1">
    <source>
        <dbReference type="ARBA" id="ARBA00004606"/>
    </source>
</evidence>
<dbReference type="Proteomes" id="UP000245207">
    <property type="component" value="Unassembled WGS sequence"/>
</dbReference>
<dbReference type="Pfam" id="PF02485">
    <property type="entry name" value="Branch"/>
    <property type="match status" value="1"/>
</dbReference>
<dbReference type="PANTHER" id="PTHR31042">
    <property type="entry name" value="CORE-2/I-BRANCHING BETA-1,6-N-ACETYLGLUCOSAMINYLTRANSFERASE FAMILY PROTEIN-RELATED"/>
    <property type="match status" value="1"/>
</dbReference>
<proteinExistence type="predicted"/>
<dbReference type="GO" id="GO:0016020">
    <property type="term" value="C:membrane"/>
    <property type="evidence" value="ECO:0007669"/>
    <property type="project" value="UniProtKB-SubCell"/>
</dbReference>
<name>A0A2U1MHD7_ARTAN</name>
<accession>A0A2U1MHD7</accession>
<dbReference type="STRING" id="35608.A0A2U1MHD7"/>
<gene>
    <name evidence="7" type="ORF">CTI12_AA364280</name>
</gene>
<keyword evidence="6" id="KW-1133">Transmembrane helix</keyword>
<comment type="subcellular location">
    <subcellularLocation>
        <location evidence="1">Membrane</location>
        <topology evidence="1">Single-pass type II membrane protein</topology>
    </subcellularLocation>
</comment>
<dbReference type="OrthoDB" id="191334at2759"/>
<keyword evidence="4 6" id="KW-0472">Membrane</keyword>
<keyword evidence="3 7" id="KW-0808">Transferase</keyword>
<feature type="transmembrane region" description="Helical" evidence="6">
    <location>
        <begin position="6"/>
        <end position="28"/>
    </location>
</feature>
<organism evidence="7 8">
    <name type="scientific">Artemisia annua</name>
    <name type="common">Sweet wormwood</name>
    <dbReference type="NCBI Taxonomy" id="35608"/>
    <lineage>
        <taxon>Eukaryota</taxon>
        <taxon>Viridiplantae</taxon>
        <taxon>Streptophyta</taxon>
        <taxon>Embryophyta</taxon>
        <taxon>Tracheophyta</taxon>
        <taxon>Spermatophyta</taxon>
        <taxon>Magnoliopsida</taxon>
        <taxon>eudicotyledons</taxon>
        <taxon>Gunneridae</taxon>
        <taxon>Pentapetalae</taxon>
        <taxon>asterids</taxon>
        <taxon>campanulids</taxon>
        <taxon>Asterales</taxon>
        <taxon>Asteraceae</taxon>
        <taxon>Asteroideae</taxon>
        <taxon>Anthemideae</taxon>
        <taxon>Artemisiinae</taxon>
        <taxon>Artemisia</taxon>
    </lineage>
</organism>
<dbReference type="InterPro" id="IPR003406">
    <property type="entry name" value="Glyco_trans_14"/>
</dbReference>
<evidence type="ECO:0000313" key="7">
    <source>
        <dbReference type="EMBL" id="PWA60677.1"/>
    </source>
</evidence>
<keyword evidence="2" id="KW-0328">Glycosyltransferase</keyword>
<dbReference type="AlphaFoldDB" id="A0A2U1MHD7"/>
<evidence type="ECO:0000313" key="8">
    <source>
        <dbReference type="Proteomes" id="UP000245207"/>
    </source>
</evidence>